<evidence type="ECO:0000256" key="4">
    <source>
        <dbReference type="ARBA" id="ARBA00022771"/>
    </source>
</evidence>
<dbReference type="InterPro" id="IPR051007">
    <property type="entry name" value="creA/MIG_C2H2-ZnF"/>
</dbReference>
<keyword evidence="4 11" id="KW-0863">Zinc-finger</keyword>
<feature type="domain" description="C2H2-type" evidence="13">
    <location>
        <begin position="16"/>
        <end position="43"/>
    </location>
</feature>
<dbReference type="FunFam" id="3.30.160.60:FF:000089">
    <property type="entry name" value="DNA-binding protein creA"/>
    <property type="match status" value="1"/>
</dbReference>
<keyword evidence="5" id="KW-0862">Zinc</keyword>
<dbReference type="PANTHER" id="PTHR47428:SF2">
    <property type="entry name" value="ZINC FINGER PROTEIN RSV1"/>
    <property type="match status" value="1"/>
</dbReference>
<keyword evidence="3" id="KW-0677">Repeat</keyword>
<keyword evidence="2" id="KW-0479">Metal-binding</keyword>
<dbReference type="SMART" id="SM00355">
    <property type="entry name" value="ZnF_C2H2"/>
    <property type="match status" value="2"/>
</dbReference>
<dbReference type="InterPro" id="IPR013087">
    <property type="entry name" value="Znf_C2H2_type"/>
</dbReference>
<evidence type="ECO:0000259" key="13">
    <source>
        <dbReference type="PROSITE" id="PS50157"/>
    </source>
</evidence>
<evidence type="ECO:0000313" key="14">
    <source>
        <dbReference type="EMBL" id="KAJ1735258.1"/>
    </source>
</evidence>
<dbReference type="Proteomes" id="UP001143981">
    <property type="component" value="Unassembled WGS sequence"/>
</dbReference>
<keyword evidence="9" id="KW-0539">Nucleus</keyword>
<evidence type="ECO:0000256" key="2">
    <source>
        <dbReference type="ARBA" id="ARBA00022723"/>
    </source>
</evidence>
<comment type="subcellular location">
    <subcellularLocation>
        <location evidence="1">Nucleus</location>
    </subcellularLocation>
</comment>
<gene>
    <name evidence="14" type="ORF">LPJ61_000632</name>
</gene>
<evidence type="ECO:0000256" key="6">
    <source>
        <dbReference type="ARBA" id="ARBA00023015"/>
    </source>
</evidence>
<comment type="similarity">
    <text evidence="10">Belongs to the creA/MIG C2H2-type zinc-finger protein family.</text>
</comment>
<dbReference type="PROSITE" id="PS00028">
    <property type="entry name" value="ZINC_FINGER_C2H2_1"/>
    <property type="match status" value="2"/>
</dbReference>
<dbReference type="GO" id="GO:0000433">
    <property type="term" value="P:carbon catabolite repression of transcription from RNA polymerase II promoter by glucose"/>
    <property type="evidence" value="ECO:0007669"/>
    <property type="project" value="TreeGrafter"/>
</dbReference>
<feature type="region of interest" description="Disordered" evidence="12">
    <location>
        <begin position="87"/>
        <end position="118"/>
    </location>
</feature>
<name>A0A9W8D0C4_9FUNG</name>
<dbReference type="InterPro" id="IPR036236">
    <property type="entry name" value="Znf_C2H2_sf"/>
</dbReference>
<keyword evidence="8" id="KW-0804">Transcription</keyword>
<dbReference type="SUPFAM" id="SSF57667">
    <property type="entry name" value="beta-beta-alpha zinc fingers"/>
    <property type="match status" value="1"/>
</dbReference>
<dbReference type="Gene3D" id="3.30.160.60">
    <property type="entry name" value="Classic Zinc Finger"/>
    <property type="match status" value="2"/>
</dbReference>
<organism evidence="14 15">
    <name type="scientific">Coemansia biformis</name>
    <dbReference type="NCBI Taxonomy" id="1286918"/>
    <lineage>
        <taxon>Eukaryota</taxon>
        <taxon>Fungi</taxon>
        <taxon>Fungi incertae sedis</taxon>
        <taxon>Zoopagomycota</taxon>
        <taxon>Kickxellomycotina</taxon>
        <taxon>Kickxellomycetes</taxon>
        <taxon>Kickxellales</taxon>
        <taxon>Kickxellaceae</taxon>
        <taxon>Coemansia</taxon>
    </lineage>
</organism>
<dbReference type="PANTHER" id="PTHR47428">
    <property type="entry name" value="REGULATORY PROTEIN MIG1-RELATED"/>
    <property type="match status" value="1"/>
</dbReference>
<evidence type="ECO:0000256" key="12">
    <source>
        <dbReference type="SAM" id="MobiDB-lite"/>
    </source>
</evidence>
<evidence type="ECO:0000256" key="10">
    <source>
        <dbReference type="ARBA" id="ARBA00038023"/>
    </source>
</evidence>
<protein>
    <recommendedName>
        <fullName evidence="13">C2H2-type domain-containing protein</fullName>
    </recommendedName>
</protein>
<accession>A0A9W8D0C4</accession>
<dbReference type="AlphaFoldDB" id="A0A9W8D0C4"/>
<proteinExistence type="inferred from homology"/>
<feature type="compositionally biased region" description="Polar residues" evidence="12">
    <location>
        <begin position="356"/>
        <end position="382"/>
    </location>
</feature>
<evidence type="ECO:0000313" key="15">
    <source>
        <dbReference type="Proteomes" id="UP001143981"/>
    </source>
</evidence>
<keyword evidence="6" id="KW-0805">Transcription regulation</keyword>
<dbReference type="OrthoDB" id="654211at2759"/>
<feature type="region of interest" description="Disordered" evidence="12">
    <location>
        <begin position="321"/>
        <end position="405"/>
    </location>
</feature>
<feature type="region of interest" description="Disordered" evidence="12">
    <location>
        <begin position="210"/>
        <end position="276"/>
    </location>
</feature>
<dbReference type="FunFam" id="3.30.160.60:FF:000624">
    <property type="entry name" value="zinc finger protein 697"/>
    <property type="match status" value="1"/>
</dbReference>
<evidence type="ECO:0000256" key="5">
    <source>
        <dbReference type="ARBA" id="ARBA00022833"/>
    </source>
</evidence>
<evidence type="ECO:0000256" key="11">
    <source>
        <dbReference type="PROSITE-ProRule" id="PRU00042"/>
    </source>
</evidence>
<feature type="compositionally biased region" description="Basic and acidic residues" evidence="12">
    <location>
        <begin position="474"/>
        <end position="487"/>
    </location>
</feature>
<evidence type="ECO:0000256" key="3">
    <source>
        <dbReference type="ARBA" id="ARBA00022737"/>
    </source>
</evidence>
<feature type="compositionally biased region" description="Polar residues" evidence="12">
    <location>
        <begin position="227"/>
        <end position="241"/>
    </location>
</feature>
<feature type="region of interest" description="Disordered" evidence="12">
    <location>
        <begin position="455"/>
        <end position="487"/>
    </location>
</feature>
<feature type="domain" description="C2H2-type" evidence="13">
    <location>
        <begin position="44"/>
        <end position="73"/>
    </location>
</feature>
<keyword evidence="7" id="KW-0238">DNA-binding</keyword>
<evidence type="ECO:0000256" key="9">
    <source>
        <dbReference type="ARBA" id="ARBA00023242"/>
    </source>
</evidence>
<evidence type="ECO:0000256" key="7">
    <source>
        <dbReference type="ARBA" id="ARBA00023125"/>
    </source>
</evidence>
<dbReference type="Pfam" id="PF00096">
    <property type="entry name" value="zf-C2H2"/>
    <property type="match status" value="2"/>
</dbReference>
<comment type="caution">
    <text evidence="14">The sequence shown here is derived from an EMBL/GenBank/DDBJ whole genome shotgun (WGS) entry which is preliminary data.</text>
</comment>
<dbReference type="EMBL" id="JANBOI010000034">
    <property type="protein sequence ID" value="KAJ1735258.1"/>
    <property type="molecule type" value="Genomic_DNA"/>
</dbReference>
<dbReference type="GO" id="GO:0005737">
    <property type="term" value="C:cytoplasm"/>
    <property type="evidence" value="ECO:0007669"/>
    <property type="project" value="TreeGrafter"/>
</dbReference>
<feature type="compositionally biased region" description="Low complexity" evidence="12">
    <location>
        <begin position="265"/>
        <end position="276"/>
    </location>
</feature>
<dbReference type="GO" id="GO:0000978">
    <property type="term" value="F:RNA polymerase II cis-regulatory region sequence-specific DNA binding"/>
    <property type="evidence" value="ECO:0007669"/>
    <property type="project" value="TreeGrafter"/>
</dbReference>
<keyword evidence="15" id="KW-1185">Reference proteome</keyword>
<dbReference type="PROSITE" id="PS50157">
    <property type="entry name" value="ZINC_FINGER_C2H2_2"/>
    <property type="match status" value="2"/>
</dbReference>
<feature type="compositionally biased region" description="Pro residues" evidence="12">
    <location>
        <begin position="250"/>
        <end position="260"/>
    </location>
</feature>
<reference evidence="14" key="1">
    <citation type="submission" date="2022-07" db="EMBL/GenBank/DDBJ databases">
        <title>Phylogenomic reconstructions and comparative analyses of Kickxellomycotina fungi.</title>
        <authorList>
            <person name="Reynolds N.K."/>
            <person name="Stajich J.E."/>
            <person name="Barry K."/>
            <person name="Grigoriev I.V."/>
            <person name="Crous P."/>
            <person name="Smith M.E."/>
        </authorList>
    </citation>
    <scope>NUCLEOTIDE SEQUENCE</scope>
    <source>
        <strain evidence="14">BCRC 34381</strain>
    </source>
</reference>
<dbReference type="GO" id="GO:0005634">
    <property type="term" value="C:nucleus"/>
    <property type="evidence" value="ECO:0007669"/>
    <property type="project" value="UniProtKB-SubCell"/>
</dbReference>
<dbReference type="GO" id="GO:0008270">
    <property type="term" value="F:zinc ion binding"/>
    <property type="evidence" value="ECO:0007669"/>
    <property type="project" value="UniProtKB-KW"/>
</dbReference>
<evidence type="ECO:0000256" key="8">
    <source>
        <dbReference type="ARBA" id="ARBA00023163"/>
    </source>
</evidence>
<evidence type="ECO:0000256" key="1">
    <source>
        <dbReference type="ARBA" id="ARBA00004123"/>
    </source>
</evidence>
<sequence length="487" mass="51606">MASAAGSHKPEAPRPYKCPLCPKAFFRLEHQTRHIRTHTGERPHACTNPGCEKRFSRSDELTRHMRIHRPDAGIKRDARAARRRGVAATPHALRGGSGAPLATAGPTARRPHQLRAPPGLSPIVTTGPAFATMPANVVHFQRAPYSASAAMHAAYCAPQPLMHSPFPPHSPACPAHLQLPPPPCYRSHSTSPPRTLHGPAVSHAHHLLRGGNNADTAASGGRPSPGLSLQAQSGSGDTHMQTVLHHAAPPHKPPTQPQTNPPVGRDTSSISSTASSSRADNALAGFYPMVPLLTSTSRSAATANSVRLLFAPPALASPGPYMEGPHSLPTTPLRASHAAAHGRHLPPCSAGALYSPASSGASSQECSHTTSPRTPWISQQSPHEGPARSKLDHAPPPPPRIEDNIGGMSSVYPYSYSIASHIRKPARNPDPARPMLHTKAARSVSAIADILNCTDRSELSRMRLPPPTPTSAQPHREHSDAFHGTVD</sequence>